<accession>W4RS47</accession>
<evidence type="ECO:0000313" key="3">
    <source>
        <dbReference type="Proteomes" id="UP000018949"/>
    </source>
</evidence>
<evidence type="ECO:0000313" key="2">
    <source>
        <dbReference type="EMBL" id="GAE46698.1"/>
    </source>
</evidence>
<dbReference type="Proteomes" id="UP000018949">
    <property type="component" value="Unassembled WGS sequence"/>
</dbReference>
<gene>
    <name evidence="2" type="ORF">JCM21738_3617</name>
</gene>
<dbReference type="Gene3D" id="1.20.120.20">
    <property type="entry name" value="Apolipoprotein"/>
    <property type="match status" value="1"/>
</dbReference>
<name>W4RS47_9BACI</name>
<organism evidence="2 3">
    <name type="scientific">Mesobacillus boroniphilus JCM 21738</name>
    <dbReference type="NCBI Taxonomy" id="1294265"/>
    <lineage>
        <taxon>Bacteria</taxon>
        <taxon>Bacillati</taxon>
        <taxon>Bacillota</taxon>
        <taxon>Bacilli</taxon>
        <taxon>Bacillales</taxon>
        <taxon>Bacillaceae</taxon>
        <taxon>Mesobacillus</taxon>
    </lineage>
</organism>
<sequence>MKLVKHRLFLIVMSIQLAALSLFPFIGKADAAVTDAEGFIIQADRVVGENMKAMVVAGETSGSNAKPMLRITYDSAQIYGMKLIKQFATPGGTVSITMKASGPVTIKGMQVDASAISFKGACVHAAKVIPNAALEGVTMVAHYMKAANSSLDQLKLQTVNGHGGVQKPGTLKILQDLGSMPFEQMNKEIKKITSGQLPLTCEGASEEDSEVVEDTVGAVTQPVDDLLDEVTDPLDGTIGKVTDPLDDTVGKVTDPLKDTIDKLTNPLEDTIGKVTDPLKDTVGKVTDPLKGTIGKVTGPIEGKVDKVATPVEEAVGKVTEPVKDVVKGTTDTAKKVTEPVVEPVKKTVDETAKTACEKLEAVNGGWITKELALELIDKALAENKMLDELCPTDATLTKQLEEWTEGMLDSLGLLSLLGLNPSEEDQLKKLREAILKEPDGSIIDF</sequence>
<feature type="signal peptide" evidence="1">
    <location>
        <begin position="1"/>
        <end position="31"/>
    </location>
</feature>
<feature type="chain" id="PRO_5004849391" evidence="1">
    <location>
        <begin position="32"/>
        <end position="445"/>
    </location>
</feature>
<dbReference type="RefSeq" id="WP_023625756.1">
    <property type="nucleotide sequence ID" value="NZ_BAUW01000051.1"/>
</dbReference>
<reference evidence="2 3" key="1">
    <citation type="submission" date="2013-12" db="EMBL/GenBank/DDBJ databases">
        <title>NBRP : Genome information of microbial organism related human and environment.</title>
        <authorList>
            <person name="Hattori M."/>
            <person name="Oshima K."/>
            <person name="Inaba H."/>
            <person name="Suda W."/>
            <person name="Sakamoto M."/>
            <person name="Iino T."/>
            <person name="Kitahara M."/>
            <person name="Oshida Y."/>
            <person name="Iida T."/>
            <person name="Kudo T."/>
            <person name="Itoh T."/>
            <person name="Ahmed I."/>
            <person name="Ohkuma M."/>
        </authorList>
    </citation>
    <scope>NUCLEOTIDE SEQUENCE [LARGE SCALE GENOMIC DNA]</scope>
    <source>
        <strain evidence="2 3">JCM 21738</strain>
    </source>
</reference>
<proteinExistence type="predicted"/>
<comment type="caution">
    <text evidence="2">The sequence shown here is derived from an EMBL/GenBank/DDBJ whole genome shotgun (WGS) entry which is preliminary data.</text>
</comment>
<dbReference type="eggNOG" id="ENOG5034841">
    <property type="taxonomic scope" value="Bacteria"/>
</dbReference>
<protein>
    <submittedName>
        <fullName evidence="2">Uncharacterized protein</fullName>
    </submittedName>
</protein>
<keyword evidence="3" id="KW-1185">Reference proteome</keyword>
<dbReference type="SUPFAM" id="SSF58113">
    <property type="entry name" value="Apolipoprotein A-I"/>
    <property type="match status" value="1"/>
</dbReference>
<keyword evidence="1" id="KW-0732">Signal</keyword>
<dbReference type="EMBL" id="BAUW01000051">
    <property type="protein sequence ID" value="GAE46698.1"/>
    <property type="molecule type" value="Genomic_DNA"/>
</dbReference>
<dbReference type="AlphaFoldDB" id="W4RS47"/>
<evidence type="ECO:0000256" key="1">
    <source>
        <dbReference type="SAM" id="SignalP"/>
    </source>
</evidence>